<name>A0A0B7BDI1_9EUPU</name>
<protein>
    <submittedName>
        <fullName evidence="1">Uncharacterized protein</fullName>
    </submittedName>
</protein>
<reference evidence="1" key="1">
    <citation type="submission" date="2014-12" db="EMBL/GenBank/DDBJ databases">
        <title>Insight into the proteome of Arion vulgaris.</title>
        <authorList>
            <person name="Aradska J."/>
            <person name="Bulat T."/>
            <person name="Smidak R."/>
            <person name="Sarate P."/>
            <person name="Gangsoo J."/>
            <person name="Sialana F."/>
            <person name="Bilban M."/>
            <person name="Lubec G."/>
        </authorList>
    </citation>
    <scope>NUCLEOTIDE SEQUENCE</scope>
    <source>
        <tissue evidence="1">Skin</tissue>
    </source>
</reference>
<dbReference type="AlphaFoldDB" id="A0A0B7BDI1"/>
<gene>
    <name evidence="1" type="primary">ORF176481</name>
</gene>
<organism evidence="1">
    <name type="scientific">Arion vulgaris</name>
    <dbReference type="NCBI Taxonomy" id="1028688"/>
    <lineage>
        <taxon>Eukaryota</taxon>
        <taxon>Metazoa</taxon>
        <taxon>Spiralia</taxon>
        <taxon>Lophotrochozoa</taxon>
        <taxon>Mollusca</taxon>
        <taxon>Gastropoda</taxon>
        <taxon>Heterobranchia</taxon>
        <taxon>Euthyneura</taxon>
        <taxon>Panpulmonata</taxon>
        <taxon>Eupulmonata</taxon>
        <taxon>Stylommatophora</taxon>
        <taxon>Helicina</taxon>
        <taxon>Arionoidea</taxon>
        <taxon>Arionidae</taxon>
        <taxon>Arion</taxon>
    </lineage>
</organism>
<sequence>MLGLSKFCQRATVYVLQHVKQYGMKASNFWEMQTIFCIPLISNRDMWEQPNDRLCQYYRCKHICFVFTISSYENKME</sequence>
<evidence type="ECO:0000313" key="1">
    <source>
        <dbReference type="EMBL" id="CEK90381.1"/>
    </source>
</evidence>
<dbReference type="EMBL" id="HACG01043516">
    <property type="protein sequence ID" value="CEK90381.1"/>
    <property type="molecule type" value="Transcribed_RNA"/>
</dbReference>
<proteinExistence type="predicted"/>
<accession>A0A0B7BDI1</accession>